<feature type="region of interest" description="Disordered" evidence="1">
    <location>
        <begin position="117"/>
        <end position="161"/>
    </location>
</feature>
<dbReference type="EMBL" id="KI925463">
    <property type="protein sequence ID" value="ETW77218.1"/>
    <property type="molecule type" value="Genomic_DNA"/>
</dbReference>
<dbReference type="PANTHER" id="PTHR36855:SF1">
    <property type="entry name" value="PEROXISOME MEMBRANE ANCHOR PROTEIN PEX14P N-TERMINAL DOMAIN-CONTAINING PROTEIN"/>
    <property type="match status" value="1"/>
</dbReference>
<feature type="region of interest" description="Disordered" evidence="1">
    <location>
        <begin position="76"/>
        <end position="103"/>
    </location>
</feature>
<accession>W4JUI7</accession>
<dbReference type="eggNOG" id="ENOG502S7YV">
    <property type="taxonomic scope" value="Eukaryota"/>
</dbReference>
<dbReference type="Pfam" id="PF25871">
    <property type="entry name" value="HTH_76"/>
    <property type="match status" value="1"/>
</dbReference>
<evidence type="ECO:0000259" key="2">
    <source>
        <dbReference type="Pfam" id="PF17733"/>
    </source>
</evidence>
<dbReference type="InParanoid" id="W4JUI7"/>
<dbReference type="HOGENOM" id="CLU_070882_2_1_1"/>
<feature type="domain" description="PEX14-like helix-turn-helix" evidence="3">
    <location>
        <begin position="7"/>
        <end position="70"/>
    </location>
</feature>
<dbReference type="KEGG" id="hir:HETIRDRAFT_454569"/>
<evidence type="ECO:0000259" key="3">
    <source>
        <dbReference type="Pfam" id="PF25871"/>
    </source>
</evidence>
<evidence type="ECO:0000256" key="1">
    <source>
        <dbReference type="SAM" id="MobiDB-lite"/>
    </source>
</evidence>
<organism evidence="4 5">
    <name type="scientific">Heterobasidion irregulare (strain TC 32-1)</name>
    <dbReference type="NCBI Taxonomy" id="747525"/>
    <lineage>
        <taxon>Eukaryota</taxon>
        <taxon>Fungi</taxon>
        <taxon>Dikarya</taxon>
        <taxon>Basidiomycota</taxon>
        <taxon>Agaricomycotina</taxon>
        <taxon>Agaricomycetes</taxon>
        <taxon>Russulales</taxon>
        <taxon>Bondarzewiaceae</taxon>
        <taxon>Heterobasidion</taxon>
        <taxon>Heterobasidion annosum species complex</taxon>
    </lineage>
</organism>
<feature type="compositionally biased region" description="Polar residues" evidence="1">
    <location>
        <begin position="80"/>
        <end position="90"/>
    </location>
</feature>
<reference evidence="4 5" key="1">
    <citation type="journal article" date="2012" name="New Phytol.">
        <title>Insight into trade-off between wood decay and parasitism from the genome of a fungal forest pathogen.</title>
        <authorList>
            <person name="Olson A."/>
            <person name="Aerts A."/>
            <person name="Asiegbu F."/>
            <person name="Belbahri L."/>
            <person name="Bouzid O."/>
            <person name="Broberg A."/>
            <person name="Canback B."/>
            <person name="Coutinho P.M."/>
            <person name="Cullen D."/>
            <person name="Dalman K."/>
            <person name="Deflorio G."/>
            <person name="van Diepen L.T."/>
            <person name="Dunand C."/>
            <person name="Duplessis S."/>
            <person name="Durling M."/>
            <person name="Gonthier P."/>
            <person name="Grimwood J."/>
            <person name="Fossdal C.G."/>
            <person name="Hansson D."/>
            <person name="Henrissat B."/>
            <person name="Hietala A."/>
            <person name="Himmelstrand K."/>
            <person name="Hoffmeister D."/>
            <person name="Hogberg N."/>
            <person name="James T.Y."/>
            <person name="Karlsson M."/>
            <person name="Kohler A."/>
            <person name="Kues U."/>
            <person name="Lee Y.H."/>
            <person name="Lin Y.C."/>
            <person name="Lind M."/>
            <person name="Lindquist E."/>
            <person name="Lombard V."/>
            <person name="Lucas S."/>
            <person name="Lunden K."/>
            <person name="Morin E."/>
            <person name="Murat C."/>
            <person name="Park J."/>
            <person name="Raffaello T."/>
            <person name="Rouze P."/>
            <person name="Salamov A."/>
            <person name="Schmutz J."/>
            <person name="Solheim H."/>
            <person name="Stahlberg J."/>
            <person name="Velez H."/>
            <person name="de Vries R.P."/>
            <person name="Wiebenga A."/>
            <person name="Woodward S."/>
            <person name="Yakovlev I."/>
            <person name="Garbelotto M."/>
            <person name="Martin F."/>
            <person name="Grigoriev I.V."/>
            <person name="Stenlid J."/>
        </authorList>
    </citation>
    <scope>NUCLEOTIDE SEQUENCE [LARGE SCALE GENOMIC DNA]</scope>
    <source>
        <strain evidence="4 5">TC 32-1</strain>
    </source>
</reference>
<gene>
    <name evidence="4" type="ORF">HETIRDRAFT_454569</name>
</gene>
<dbReference type="PANTHER" id="PTHR36855">
    <property type="entry name" value="CHROMOSOME 10, WHOLE GENOME SHOTGUN SEQUENCE"/>
    <property type="match status" value="1"/>
</dbReference>
<dbReference type="OrthoDB" id="9936937at2759"/>
<dbReference type="STRING" id="747525.W4JUI7"/>
<feature type="domain" description="Peroxisomal membrane protein PEX14-like KPWE" evidence="2">
    <location>
        <begin position="103"/>
        <end position="151"/>
    </location>
</feature>
<sequence length="161" mass="18053">MADLPTDVLQLYATHPFDSDELYQQGLSSIISNDALAATPDEEKEALLRRTRIFYFEKIKGLTISEDEARRAEELYAKPTNMSPDTSALQAPSEFGEEQGKEPRHLSFAELKTLIEQGRTDEIPYNKQIPDKLNDAPPSTSTVPQRRKPWELGTAQAAESS</sequence>
<dbReference type="GeneID" id="20676532"/>
<protein>
    <submittedName>
        <fullName evidence="4">Uncharacterized protein</fullName>
    </submittedName>
</protein>
<dbReference type="InterPro" id="IPR040554">
    <property type="entry name" value="KPWE_PEX14_dom"/>
</dbReference>
<dbReference type="RefSeq" id="XP_009550755.1">
    <property type="nucleotide sequence ID" value="XM_009552460.1"/>
</dbReference>
<evidence type="ECO:0000313" key="5">
    <source>
        <dbReference type="Proteomes" id="UP000030671"/>
    </source>
</evidence>
<feature type="compositionally biased region" description="Basic and acidic residues" evidence="1">
    <location>
        <begin position="118"/>
        <end position="134"/>
    </location>
</feature>
<evidence type="ECO:0000313" key="4">
    <source>
        <dbReference type="EMBL" id="ETW77218.1"/>
    </source>
</evidence>
<proteinExistence type="predicted"/>
<dbReference type="InterPro" id="IPR058841">
    <property type="entry name" value="HTH_76"/>
</dbReference>
<dbReference type="Proteomes" id="UP000030671">
    <property type="component" value="Unassembled WGS sequence"/>
</dbReference>
<name>W4JUI7_HETIT</name>
<dbReference type="Pfam" id="PF17733">
    <property type="entry name" value="KPWE_dom"/>
    <property type="match status" value="1"/>
</dbReference>
<keyword evidence="5" id="KW-1185">Reference proteome</keyword>
<dbReference type="AlphaFoldDB" id="W4JUI7"/>